<dbReference type="PROSITE" id="PS50005">
    <property type="entry name" value="TPR"/>
    <property type="match status" value="4"/>
</dbReference>
<feature type="repeat" description="TPR" evidence="3">
    <location>
        <begin position="315"/>
        <end position="348"/>
    </location>
</feature>
<dbReference type="Pfam" id="PF00515">
    <property type="entry name" value="TPR_1"/>
    <property type="match status" value="3"/>
</dbReference>
<dbReference type="PANTHER" id="PTHR44943">
    <property type="entry name" value="CELLULOSE SYNTHASE OPERON PROTEIN C"/>
    <property type="match status" value="1"/>
</dbReference>
<accession>A0A941JSJ9</accession>
<dbReference type="InterPro" id="IPR011990">
    <property type="entry name" value="TPR-like_helical_dom_sf"/>
</dbReference>
<comment type="caution">
    <text evidence="4">The sequence shown here is derived from an EMBL/GenBank/DDBJ whole genome shotgun (WGS) entry which is preliminary data.</text>
</comment>
<reference evidence="4" key="1">
    <citation type="submission" date="2021-02" db="EMBL/GenBank/DDBJ databases">
        <title>Metagenome analyses of Stigonema ocellatum DSM 106950, Chlorogloea purpurea SAG 13.99 and Gomphosphaeria aponina DSM 107014.</title>
        <authorList>
            <person name="Marter P."/>
            <person name="Huang S."/>
        </authorList>
    </citation>
    <scope>NUCLEOTIDE SEQUENCE</scope>
    <source>
        <strain evidence="4">JP213</strain>
    </source>
</reference>
<keyword evidence="1" id="KW-0677">Repeat</keyword>
<feature type="repeat" description="TPR" evidence="3">
    <location>
        <begin position="281"/>
        <end position="314"/>
    </location>
</feature>
<dbReference type="InterPro" id="IPR051685">
    <property type="entry name" value="Ycf3/AcsC/BcsC/TPR_MFPF"/>
</dbReference>
<feature type="repeat" description="TPR" evidence="3">
    <location>
        <begin position="247"/>
        <end position="280"/>
    </location>
</feature>
<sequence>MLSQIKDWLEKQHLFTQNITQKQDHREDLPQLTDTDYEFLFSQLLEGVANGWHEGRIVKFFERLGDRGDLRQWIKWLKSFEKKLLTSSTPNRQLATRMLRLGHITESLPFPEMKNLGNIVYQIGVQLLNKGTNNSNEDLRAEAGIIQKQEIQREHEIQIPIQEDRPSVTLSSLDEFFVNLEQEAKLLNLEEMLKQLNQINNEPEKSKLNPEPVSAWFNLGIMQAERGDLENAIVAWEQTLQLAPNNALAWHNLGSVLGELGRYTEALACFERAIKLNPQEYSSWNNRGNALYNLKKWEKAIASWDKALSLQPEYYQAWYNRACALENLERFEESLASYNKALEIKPDFPLAKYRRSNLLR</sequence>
<dbReference type="EMBL" id="JADQBC010000074">
    <property type="protein sequence ID" value="MBR8828521.1"/>
    <property type="molecule type" value="Genomic_DNA"/>
</dbReference>
<dbReference type="InterPro" id="IPR019734">
    <property type="entry name" value="TPR_rpt"/>
</dbReference>
<dbReference type="PROSITE" id="PS50293">
    <property type="entry name" value="TPR_REGION"/>
    <property type="match status" value="3"/>
</dbReference>
<dbReference type="Proteomes" id="UP000767446">
    <property type="component" value="Unassembled WGS sequence"/>
</dbReference>
<dbReference type="PANTHER" id="PTHR44943:SF8">
    <property type="entry name" value="TPR REPEAT-CONTAINING PROTEIN MJ0263"/>
    <property type="match status" value="1"/>
</dbReference>
<proteinExistence type="predicted"/>
<name>A0A941JSJ9_9CHRO</name>
<dbReference type="SUPFAM" id="SSF48452">
    <property type="entry name" value="TPR-like"/>
    <property type="match status" value="1"/>
</dbReference>
<dbReference type="SMART" id="SM00028">
    <property type="entry name" value="TPR"/>
    <property type="match status" value="4"/>
</dbReference>
<dbReference type="AlphaFoldDB" id="A0A941JSJ9"/>
<protein>
    <submittedName>
        <fullName evidence="4">Tetratricopeptide repeat protein</fullName>
    </submittedName>
</protein>
<organism evidence="4 5">
    <name type="scientific">Gomphosphaeria aponina SAG 52.96 = DSM 107014</name>
    <dbReference type="NCBI Taxonomy" id="1521640"/>
    <lineage>
        <taxon>Bacteria</taxon>
        <taxon>Bacillati</taxon>
        <taxon>Cyanobacteriota</taxon>
        <taxon>Cyanophyceae</taxon>
        <taxon>Oscillatoriophycideae</taxon>
        <taxon>Chroococcales</taxon>
        <taxon>Gomphosphaeriaceae</taxon>
        <taxon>Gomphosphaeria</taxon>
    </lineage>
</organism>
<evidence type="ECO:0000256" key="3">
    <source>
        <dbReference type="PROSITE-ProRule" id="PRU00339"/>
    </source>
</evidence>
<evidence type="ECO:0000313" key="5">
    <source>
        <dbReference type="Proteomes" id="UP000767446"/>
    </source>
</evidence>
<dbReference type="Pfam" id="PF07719">
    <property type="entry name" value="TPR_2"/>
    <property type="match status" value="1"/>
</dbReference>
<gene>
    <name evidence="4" type="ORF">DSM107014_11585</name>
</gene>
<dbReference type="Gene3D" id="1.25.40.10">
    <property type="entry name" value="Tetratricopeptide repeat domain"/>
    <property type="match status" value="1"/>
</dbReference>
<evidence type="ECO:0000256" key="2">
    <source>
        <dbReference type="ARBA" id="ARBA00022803"/>
    </source>
</evidence>
<evidence type="ECO:0000313" key="4">
    <source>
        <dbReference type="EMBL" id="MBR8828521.1"/>
    </source>
</evidence>
<feature type="repeat" description="TPR" evidence="3">
    <location>
        <begin position="213"/>
        <end position="246"/>
    </location>
</feature>
<evidence type="ECO:0000256" key="1">
    <source>
        <dbReference type="ARBA" id="ARBA00022737"/>
    </source>
</evidence>
<keyword evidence="2 3" id="KW-0802">TPR repeat</keyword>
<dbReference type="InterPro" id="IPR013105">
    <property type="entry name" value="TPR_2"/>
</dbReference>